<accession>A0A915P9L5</accession>
<keyword evidence="2" id="KW-1185">Reference proteome</keyword>
<dbReference type="Pfam" id="PF00069">
    <property type="entry name" value="Pkinase"/>
    <property type="match status" value="1"/>
</dbReference>
<dbReference type="SUPFAM" id="SSF56112">
    <property type="entry name" value="Protein kinase-like (PK-like)"/>
    <property type="match status" value="1"/>
</dbReference>
<dbReference type="InterPro" id="IPR011009">
    <property type="entry name" value="Kinase-like_dom_sf"/>
</dbReference>
<feature type="domain" description="Protein kinase" evidence="1">
    <location>
        <begin position="1"/>
        <end position="158"/>
    </location>
</feature>
<dbReference type="GO" id="GO:0004672">
    <property type="term" value="F:protein kinase activity"/>
    <property type="evidence" value="ECO:0007669"/>
    <property type="project" value="InterPro"/>
</dbReference>
<sequence>MDFKPQNLVFDSKNELKAIDFGGSLLFADIDVEKEVPVILVGRRTTTRYFLPPELHSLLKSNLDKHYNAKDYASTKTDTWEFGILIFQMILLNERRYSTIDIDRWLYDITSPRSGLVNRASQSLLHEIHDFGDVGTLPLGPLAQTVRSAAKWKLGCYK</sequence>
<dbReference type="PROSITE" id="PS50011">
    <property type="entry name" value="PROTEIN_KINASE_DOM"/>
    <property type="match status" value="1"/>
</dbReference>
<reference evidence="3" key="1">
    <citation type="submission" date="2022-11" db="UniProtKB">
        <authorList>
            <consortium name="WormBaseParasite"/>
        </authorList>
    </citation>
    <scope>IDENTIFICATION</scope>
</reference>
<dbReference type="InterPro" id="IPR000719">
    <property type="entry name" value="Prot_kinase_dom"/>
</dbReference>
<dbReference type="WBParaSite" id="scf7180000424612.g13567">
    <property type="protein sequence ID" value="scf7180000424612.g13567"/>
    <property type="gene ID" value="scf7180000424612.g13567"/>
</dbReference>
<dbReference type="Proteomes" id="UP000887560">
    <property type="component" value="Unplaced"/>
</dbReference>
<organism evidence="2 3">
    <name type="scientific">Meloidogyne floridensis</name>
    <dbReference type="NCBI Taxonomy" id="298350"/>
    <lineage>
        <taxon>Eukaryota</taxon>
        <taxon>Metazoa</taxon>
        <taxon>Ecdysozoa</taxon>
        <taxon>Nematoda</taxon>
        <taxon>Chromadorea</taxon>
        <taxon>Rhabditida</taxon>
        <taxon>Tylenchina</taxon>
        <taxon>Tylenchomorpha</taxon>
        <taxon>Tylenchoidea</taxon>
        <taxon>Meloidogynidae</taxon>
        <taxon>Meloidogyninae</taxon>
        <taxon>Meloidogyne</taxon>
    </lineage>
</organism>
<evidence type="ECO:0000313" key="2">
    <source>
        <dbReference type="Proteomes" id="UP000887560"/>
    </source>
</evidence>
<name>A0A915P9L5_9BILA</name>
<evidence type="ECO:0000313" key="3">
    <source>
        <dbReference type="WBParaSite" id="scf7180000424612.g13567"/>
    </source>
</evidence>
<evidence type="ECO:0000259" key="1">
    <source>
        <dbReference type="PROSITE" id="PS50011"/>
    </source>
</evidence>
<dbReference type="GO" id="GO:0005524">
    <property type="term" value="F:ATP binding"/>
    <property type="evidence" value="ECO:0007669"/>
    <property type="project" value="InterPro"/>
</dbReference>
<dbReference type="Gene3D" id="1.10.510.10">
    <property type="entry name" value="Transferase(Phosphotransferase) domain 1"/>
    <property type="match status" value="1"/>
</dbReference>
<proteinExistence type="predicted"/>
<dbReference type="AlphaFoldDB" id="A0A915P9L5"/>
<protein>
    <submittedName>
        <fullName evidence="3">Protein kinase domain-containing protein</fullName>
    </submittedName>
</protein>